<sequence>MSGRGRHNIPRNTTIDGDASLLRPIAVFVLHYATVAVSTLVLHDLLVVEQTSDADDEDESAAKQVGRVVSGFLFAYTALLFGTRCLSSFTAGRLRQHAVFYELTWLCNTTLFMSACSLGGWSNSWVLRRRPAVATAFCVSVSVDQILWYLDVMVYFVTGRFPVGVAKYLTWTQTLWIDKMTCTHHLWTIPLALYGSRQPLTFDSYKLNVAIVATHVLLSRWLTSESIMIASKDESKEQSANARQDPSKYRYLNVNLSHSLWKDIKLSFVQISRDEPGCFQYMFRLLLRWQVFNLMTFVLVLRPLSHILLSISYVRSSDTYT</sequence>
<gene>
    <name evidence="2" type="ORF">THAOC_00527</name>
</gene>
<protein>
    <submittedName>
        <fullName evidence="2">Uncharacterized protein</fullName>
    </submittedName>
</protein>
<keyword evidence="3" id="KW-1185">Reference proteome</keyword>
<comment type="caution">
    <text evidence="2">The sequence shown here is derived from an EMBL/GenBank/DDBJ whole genome shotgun (WGS) entry which is preliminary data.</text>
</comment>
<dbReference type="OrthoDB" id="17763at2759"/>
<dbReference type="Proteomes" id="UP000266841">
    <property type="component" value="Unassembled WGS sequence"/>
</dbReference>
<evidence type="ECO:0000313" key="3">
    <source>
        <dbReference type="Proteomes" id="UP000266841"/>
    </source>
</evidence>
<evidence type="ECO:0000313" key="2">
    <source>
        <dbReference type="EMBL" id="EJK77624.1"/>
    </source>
</evidence>
<feature type="transmembrane region" description="Helical" evidence="1">
    <location>
        <begin position="68"/>
        <end position="87"/>
    </location>
</feature>
<dbReference type="EMBL" id="AGNL01000615">
    <property type="protein sequence ID" value="EJK77624.1"/>
    <property type="molecule type" value="Genomic_DNA"/>
</dbReference>
<name>K0TK78_THAOC</name>
<dbReference type="AlphaFoldDB" id="K0TK78"/>
<feature type="transmembrane region" description="Helical" evidence="1">
    <location>
        <begin position="99"/>
        <end position="121"/>
    </location>
</feature>
<dbReference type="eggNOG" id="ENOG502S510">
    <property type="taxonomic scope" value="Eukaryota"/>
</dbReference>
<keyword evidence="1" id="KW-0812">Transmembrane</keyword>
<evidence type="ECO:0000256" key="1">
    <source>
        <dbReference type="SAM" id="Phobius"/>
    </source>
</evidence>
<dbReference type="OMA" id="MHILAFP"/>
<accession>K0TK78</accession>
<feature type="transmembrane region" description="Helical" evidence="1">
    <location>
        <begin position="21"/>
        <end position="48"/>
    </location>
</feature>
<organism evidence="2 3">
    <name type="scientific">Thalassiosira oceanica</name>
    <name type="common">Marine diatom</name>
    <dbReference type="NCBI Taxonomy" id="159749"/>
    <lineage>
        <taxon>Eukaryota</taxon>
        <taxon>Sar</taxon>
        <taxon>Stramenopiles</taxon>
        <taxon>Ochrophyta</taxon>
        <taxon>Bacillariophyta</taxon>
        <taxon>Coscinodiscophyceae</taxon>
        <taxon>Thalassiosirophycidae</taxon>
        <taxon>Thalassiosirales</taxon>
        <taxon>Thalassiosiraceae</taxon>
        <taxon>Thalassiosira</taxon>
    </lineage>
</organism>
<feature type="transmembrane region" description="Helical" evidence="1">
    <location>
        <begin position="291"/>
        <end position="314"/>
    </location>
</feature>
<proteinExistence type="predicted"/>
<feature type="transmembrane region" description="Helical" evidence="1">
    <location>
        <begin position="133"/>
        <end position="157"/>
    </location>
</feature>
<reference evidence="2 3" key="1">
    <citation type="journal article" date="2012" name="Genome Biol.">
        <title>Genome and low-iron response of an oceanic diatom adapted to chronic iron limitation.</title>
        <authorList>
            <person name="Lommer M."/>
            <person name="Specht M."/>
            <person name="Roy A.S."/>
            <person name="Kraemer L."/>
            <person name="Andreson R."/>
            <person name="Gutowska M.A."/>
            <person name="Wolf J."/>
            <person name="Bergner S.V."/>
            <person name="Schilhabel M.B."/>
            <person name="Klostermeier U.C."/>
            <person name="Beiko R.G."/>
            <person name="Rosenstiel P."/>
            <person name="Hippler M."/>
            <person name="Laroche J."/>
        </authorList>
    </citation>
    <scope>NUCLEOTIDE SEQUENCE [LARGE SCALE GENOMIC DNA]</scope>
    <source>
        <strain evidence="2 3">CCMP1005</strain>
    </source>
</reference>
<keyword evidence="1" id="KW-0472">Membrane</keyword>
<keyword evidence="1" id="KW-1133">Transmembrane helix</keyword>